<sequence>MTHFGTIESYDNGKGSGTIAPEQGGDVLPFGKDDLQQQAGEPRQGQRWGYETRQVDGGTVSATNLRQQEQEQVRQQGEKVAGRQQAH</sequence>
<name>A0ABS7JR78_9SPHN</name>
<comment type="caution">
    <text evidence="2">The sequence shown here is derived from an EMBL/GenBank/DDBJ whole genome shotgun (WGS) entry which is preliminary data.</text>
</comment>
<evidence type="ECO:0000313" key="3">
    <source>
        <dbReference type="Proteomes" id="UP000782554"/>
    </source>
</evidence>
<dbReference type="InterPro" id="IPR012340">
    <property type="entry name" value="NA-bd_OB-fold"/>
</dbReference>
<reference evidence="2 3" key="1">
    <citation type="submission" date="2021-08" db="EMBL/GenBank/DDBJ databases">
        <title>Comparative Genomics Analysis of the Genus Qipengyuania Reveals Extensive Genetic Diversity and Metabolic Versatility, Including the Description of Fifteen Novel Species.</title>
        <authorList>
            <person name="Liu Y."/>
        </authorList>
    </citation>
    <scope>NUCLEOTIDE SEQUENCE [LARGE SCALE GENOMIC DNA]</scope>
    <source>
        <strain evidence="2 3">YG27</strain>
    </source>
</reference>
<evidence type="ECO:0000256" key="1">
    <source>
        <dbReference type="SAM" id="MobiDB-lite"/>
    </source>
</evidence>
<accession>A0ABS7JR78</accession>
<evidence type="ECO:0000313" key="2">
    <source>
        <dbReference type="EMBL" id="MBX7500145.1"/>
    </source>
</evidence>
<gene>
    <name evidence="2" type="ORF">K3181_01645</name>
</gene>
<dbReference type="Proteomes" id="UP000782554">
    <property type="component" value="Unassembled WGS sequence"/>
</dbReference>
<dbReference type="RefSeq" id="WP_221600194.1">
    <property type="nucleotide sequence ID" value="NZ_JAIGNU010000001.1"/>
</dbReference>
<dbReference type="Gene3D" id="2.40.50.140">
    <property type="entry name" value="Nucleic acid-binding proteins"/>
    <property type="match status" value="1"/>
</dbReference>
<proteinExistence type="predicted"/>
<dbReference type="EMBL" id="JAIGNU010000001">
    <property type="protein sequence ID" value="MBX7500145.1"/>
    <property type="molecule type" value="Genomic_DNA"/>
</dbReference>
<feature type="region of interest" description="Disordered" evidence="1">
    <location>
        <begin position="1"/>
        <end position="87"/>
    </location>
</feature>
<protein>
    <submittedName>
        <fullName evidence="2">Cold-shock protein</fullName>
    </submittedName>
</protein>
<keyword evidence="3" id="KW-1185">Reference proteome</keyword>
<organism evidence="2 3">
    <name type="scientific">Qipengyuania mesophila</name>
    <dbReference type="NCBI Taxonomy" id="2867246"/>
    <lineage>
        <taxon>Bacteria</taxon>
        <taxon>Pseudomonadati</taxon>
        <taxon>Pseudomonadota</taxon>
        <taxon>Alphaproteobacteria</taxon>
        <taxon>Sphingomonadales</taxon>
        <taxon>Erythrobacteraceae</taxon>
        <taxon>Qipengyuania</taxon>
    </lineage>
</organism>
<feature type="compositionally biased region" description="Basic and acidic residues" evidence="1">
    <location>
        <begin position="68"/>
        <end position="81"/>
    </location>
</feature>